<dbReference type="RefSeq" id="WP_009576920.1">
    <property type="nucleotide sequence ID" value="NZ_AEIG01000093.1"/>
</dbReference>
<dbReference type="AlphaFoldDB" id="F3L502"/>
<accession>F3L502</accession>
<keyword evidence="2" id="KW-1185">Reference proteome</keyword>
<dbReference type="Proteomes" id="UP000005615">
    <property type="component" value="Unassembled WGS sequence"/>
</dbReference>
<dbReference type="Pfam" id="PF04338">
    <property type="entry name" value="DUF481"/>
    <property type="match status" value="1"/>
</dbReference>
<sequence length="347" mass="38581">MPFAILFIACWAGFYTTFAAAQNDETPPVDTITLNNGSIIYGTVNNIKDGKVHIATNFAGKLAIDSSQITEMRTYNPVVVKLSNGTVLENVVIALSDQTPILRTLGTSAEAQVALTDIVALNPEPWQIGEGYKHEGGASLALVQQRGNSDTDQLDYRIEGKWTGDDDRFSVTAEGELDESEGMKNAENWLITSKYDRFMGGTSYLGVNSSLKQDLFADLDMRFYLGPYFGRQFYDTNRFKLSAELGLTYVQENYINAEDKTYPGANWTVNIGSDVFGDDTELYFNHKGIWDLDSLSDVVLDTRIGLKIPLMMNIQAAAEYSLEYDSGAVEGVDEIDQSLKVRFGYRW</sequence>
<comment type="caution">
    <text evidence="1">The sequence shown here is derived from an EMBL/GenBank/DDBJ whole genome shotgun (WGS) entry which is preliminary data.</text>
</comment>
<dbReference type="STRING" id="2518989.IMCC3088_2781"/>
<dbReference type="EMBL" id="AEIG01000093">
    <property type="protein sequence ID" value="EGG28589.1"/>
    <property type="molecule type" value="Genomic_DNA"/>
</dbReference>
<protein>
    <submittedName>
        <fullName evidence="1">Uncharacterized protein</fullName>
    </submittedName>
</protein>
<dbReference type="InterPro" id="IPR007433">
    <property type="entry name" value="DUF481"/>
</dbReference>
<evidence type="ECO:0000313" key="2">
    <source>
        <dbReference type="Proteomes" id="UP000005615"/>
    </source>
</evidence>
<dbReference type="eggNOG" id="COG3137">
    <property type="taxonomic scope" value="Bacteria"/>
</dbReference>
<gene>
    <name evidence="1" type="ORF">IMCC3088_2781</name>
</gene>
<reference evidence="1 2" key="1">
    <citation type="journal article" date="2011" name="J. Bacteriol.">
        <title>Genome sequence of strain IMCC3088, a proteorhodopsin-containing marine bacterium belonging to the OM60/NOR5 clade.</title>
        <authorList>
            <person name="Jang Y."/>
            <person name="Oh H.M."/>
            <person name="Kang I."/>
            <person name="Lee K."/>
            <person name="Yang S.J."/>
            <person name="Cho J.C."/>
        </authorList>
    </citation>
    <scope>NUCLEOTIDE SEQUENCE [LARGE SCALE GENOMIC DNA]</scope>
    <source>
        <strain evidence="1 2">IMCC3088</strain>
    </source>
</reference>
<organism evidence="1 2">
    <name type="scientific">Aequoribacter fuscus</name>
    <dbReference type="NCBI Taxonomy" id="2518989"/>
    <lineage>
        <taxon>Bacteria</taxon>
        <taxon>Pseudomonadati</taxon>
        <taxon>Pseudomonadota</taxon>
        <taxon>Gammaproteobacteria</taxon>
        <taxon>Cellvibrionales</taxon>
        <taxon>Halieaceae</taxon>
        <taxon>Aequoribacter</taxon>
    </lineage>
</organism>
<evidence type="ECO:0000313" key="1">
    <source>
        <dbReference type="EMBL" id="EGG28589.1"/>
    </source>
</evidence>
<name>F3L502_9GAMM</name>
<dbReference type="OrthoDB" id="9806250at2"/>
<proteinExistence type="predicted"/>